<evidence type="ECO:0000313" key="1">
    <source>
        <dbReference type="EMBL" id="RNA25589.1"/>
    </source>
</evidence>
<comment type="caution">
    <text evidence="1">The sequence shown here is derived from an EMBL/GenBank/DDBJ whole genome shotgun (WGS) entry which is preliminary data.</text>
</comment>
<accession>A0A3M7RQ34</accession>
<evidence type="ECO:0000313" key="2">
    <source>
        <dbReference type="Proteomes" id="UP000276133"/>
    </source>
</evidence>
<gene>
    <name evidence="1" type="ORF">BpHYR1_035631</name>
</gene>
<dbReference type="Proteomes" id="UP000276133">
    <property type="component" value="Unassembled WGS sequence"/>
</dbReference>
<reference evidence="1 2" key="1">
    <citation type="journal article" date="2018" name="Sci. Rep.">
        <title>Genomic signatures of local adaptation to the degree of environmental predictability in rotifers.</title>
        <authorList>
            <person name="Franch-Gras L."/>
            <person name="Hahn C."/>
            <person name="Garcia-Roger E.M."/>
            <person name="Carmona M.J."/>
            <person name="Serra M."/>
            <person name="Gomez A."/>
        </authorList>
    </citation>
    <scope>NUCLEOTIDE SEQUENCE [LARGE SCALE GENOMIC DNA]</scope>
    <source>
        <strain evidence="1">HYR1</strain>
    </source>
</reference>
<keyword evidence="2" id="KW-1185">Reference proteome</keyword>
<sequence length="71" mass="8459">MINSVCNKKKETKKRSLICMPMSHWANNEHLQINEDLSWQQENSAYIWLSEAMLHLKIDLLKQINELFTID</sequence>
<dbReference type="AlphaFoldDB" id="A0A3M7RQ34"/>
<proteinExistence type="predicted"/>
<organism evidence="1 2">
    <name type="scientific">Brachionus plicatilis</name>
    <name type="common">Marine rotifer</name>
    <name type="synonym">Brachionus muelleri</name>
    <dbReference type="NCBI Taxonomy" id="10195"/>
    <lineage>
        <taxon>Eukaryota</taxon>
        <taxon>Metazoa</taxon>
        <taxon>Spiralia</taxon>
        <taxon>Gnathifera</taxon>
        <taxon>Rotifera</taxon>
        <taxon>Eurotatoria</taxon>
        <taxon>Monogononta</taxon>
        <taxon>Pseudotrocha</taxon>
        <taxon>Ploima</taxon>
        <taxon>Brachionidae</taxon>
        <taxon>Brachionus</taxon>
    </lineage>
</organism>
<name>A0A3M7RQ34_BRAPC</name>
<protein>
    <submittedName>
        <fullName evidence="1">Uncharacterized protein</fullName>
    </submittedName>
</protein>
<dbReference type="EMBL" id="REGN01002896">
    <property type="protein sequence ID" value="RNA25589.1"/>
    <property type="molecule type" value="Genomic_DNA"/>
</dbReference>